<dbReference type="Pfam" id="PF12645">
    <property type="entry name" value="HTH_16"/>
    <property type="match status" value="1"/>
</dbReference>
<evidence type="ECO:0000313" key="2">
    <source>
        <dbReference type="EMBL" id="MDQ0165653.1"/>
    </source>
</evidence>
<name>A0ABT9VXD2_9BACI</name>
<dbReference type="Proteomes" id="UP001235840">
    <property type="component" value="Unassembled WGS sequence"/>
</dbReference>
<evidence type="ECO:0000259" key="1">
    <source>
        <dbReference type="Pfam" id="PF12645"/>
    </source>
</evidence>
<keyword evidence="3" id="KW-1185">Reference proteome</keyword>
<reference evidence="2 3" key="1">
    <citation type="submission" date="2023-07" db="EMBL/GenBank/DDBJ databases">
        <title>Genomic Encyclopedia of Type Strains, Phase IV (KMG-IV): sequencing the most valuable type-strain genomes for metagenomic binning, comparative biology and taxonomic classification.</title>
        <authorList>
            <person name="Goeker M."/>
        </authorList>
    </citation>
    <scope>NUCLEOTIDE SEQUENCE [LARGE SCALE GENOMIC DNA]</scope>
    <source>
        <strain evidence="2 3">DSM 12751</strain>
    </source>
</reference>
<dbReference type="InterPro" id="IPR013325">
    <property type="entry name" value="RNA_pol_sigma_r2"/>
</dbReference>
<dbReference type="EMBL" id="JAUSTY010000005">
    <property type="protein sequence ID" value="MDQ0165653.1"/>
    <property type="molecule type" value="Genomic_DNA"/>
</dbReference>
<dbReference type="InterPro" id="IPR024760">
    <property type="entry name" value="HTH_dom_conjug_TS-like"/>
</dbReference>
<feature type="domain" description="Helix-turn-helix conjugative transposon-like" evidence="1">
    <location>
        <begin position="6"/>
        <end position="61"/>
    </location>
</feature>
<dbReference type="RefSeq" id="WP_307392983.1">
    <property type="nucleotide sequence ID" value="NZ_BAAADK010000011.1"/>
</dbReference>
<dbReference type="SUPFAM" id="SSF88946">
    <property type="entry name" value="Sigma2 domain of RNA polymerase sigma factors"/>
    <property type="match status" value="1"/>
</dbReference>
<protein>
    <recommendedName>
        <fullName evidence="1">Helix-turn-helix conjugative transposon-like domain-containing protein</fullName>
    </recommendedName>
</protein>
<organism evidence="2 3">
    <name type="scientific">Caldalkalibacillus horti</name>
    <dbReference type="NCBI Taxonomy" id="77523"/>
    <lineage>
        <taxon>Bacteria</taxon>
        <taxon>Bacillati</taxon>
        <taxon>Bacillota</taxon>
        <taxon>Bacilli</taxon>
        <taxon>Bacillales</taxon>
        <taxon>Bacillaceae</taxon>
        <taxon>Caldalkalibacillus</taxon>
    </lineage>
</organism>
<evidence type="ECO:0000313" key="3">
    <source>
        <dbReference type="Proteomes" id="UP001235840"/>
    </source>
</evidence>
<gene>
    <name evidence="2" type="ORF">J2S11_001554</name>
</gene>
<accession>A0ABT9VXD2</accession>
<comment type="caution">
    <text evidence="2">The sequence shown here is derived from an EMBL/GenBank/DDBJ whole genome shotgun (WGS) entry which is preliminary data.</text>
</comment>
<sequence length="79" mass="9597">MYSLYNFILQAIEKDIDASMHLIKQFEPKVNQSLRKTPYQERDDLRQELQLKLLEAIYQFKIQDVPGFFDYVKQRIDLQ</sequence>
<proteinExistence type="predicted"/>